<dbReference type="InterPro" id="IPR023996">
    <property type="entry name" value="TonB-dep_OMP_SusC/RagA"/>
</dbReference>
<dbReference type="SUPFAM" id="SSF56935">
    <property type="entry name" value="Porins"/>
    <property type="match status" value="1"/>
</dbReference>
<keyword evidence="2 7" id="KW-0813">Transport</keyword>
<evidence type="ECO:0000256" key="7">
    <source>
        <dbReference type="PROSITE-ProRule" id="PRU01360"/>
    </source>
</evidence>
<evidence type="ECO:0000256" key="4">
    <source>
        <dbReference type="ARBA" id="ARBA00022692"/>
    </source>
</evidence>
<protein>
    <submittedName>
        <fullName evidence="10">SusC/RagA family TonB-linked outer membrane protein</fullName>
    </submittedName>
</protein>
<evidence type="ECO:0000259" key="9">
    <source>
        <dbReference type="SMART" id="SM00965"/>
    </source>
</evidence>
<feature type="signal peptide" evidence="8">
    <location>
        <begin position="1"/>
        <end position="29"/>
    </location>
</feature>
<keyword evidence="3 7" id="KW-1134">Transmembrane beta strand</keyword>
<dbReference type="InterPro" id="IPR011662">
    <property type="entry name" value="Secretin/TonB_short_N"/>
</dbReference>
<comment type="similarity">
    <text evidence="7">Belongs to the TonB-dependent receptor family.</text>
</comment>
<dbReference type="NCBIfam" id="TIGR04056">
    <property type="entry name" value="OMP_RagA_SusC"/>
    <property type="match status" value="1"/>
</dbReference>
<dbReference type="SMART" id="SM00965">
    <property type="entry name" value="STN"/>
    <property type="match status" value="1"/>
</dbReference>
<comment type="caution">
    <text evidence="10">The sequence shown here is derived from an EMBL/GenBank/DDBJ whole genome shotgun (WGS) entry which is preliminary data.</text>
</comment>
<feature type="domain" description="Secretin/TonB short N-terminal" evidence="9">
    <location>
        <begin position="59"/>
        <end position="111"/>
    </location>
</feature>
<comment type="subcellular location">
    <subcellularLocation>
        <location evidence="1 7">Cell outer membrane</location>
        <topology evidence="1 7">Multi-pass membrane protein</topology>
    </subcellularLocation>
</comment>
<evidence type="ECO:0000256" key="3">
    <source>
        <dbReference type="ARBA" id="ARBA00022452"/>
    </source>
</evidence>
<dbReference type="Gene3D" id="3.55.50.30">
    <property type="match status" value="1"/>
</dbReference>
<keyword evidence="5 7" id="KW-0472">Membrane</keyword>
<reference evidence="10 11" key="1">
    <citation type="submission" date="2019-12" db="EMBL/GenBank/DDBJ databases">
        <title>The draft genomic sequence of strain Chitinophaga oryziterrae JCM 16595.</title>
        <authorList>
            <person name="Zhang X."/>
        </authorList>
    </citation>
    <scope>NUCLEOTIDE SEQUENCE [LARGE SCALE GENOMIC DNA]</scope>
    <source>
        <strain evidence="10 11">JCM 16595</strain>
    </source>
</reference>
<dbReference type="Pfam" id="PF13715">
    <property type="entry name" value="CarbopepD_reg_2"/>
    <property type="match status" value="1"/>
</dbReference>
<dbReference type="RefSeq" id="WP_157300667.1">
    <property type="nucleotide sequence ID" value="NZ_BAAAZB010000005.1"/>
</dbReference>
<accession>A0A6N8JBW2</accession>
<dbReference type="PROSITE" id="PS52016">
    <property type="entry name" value="TONB_DEPENDENT_REC_3"/>
    <property type="match status" value="1"/>
</dbReference>
<evidence type="ECO:0000256" key="2">
    <source>
        <dbReference type="ARBA" id="ARBA00022448"/>
    </source>
</evidence>
<evidence type="ECO:0000313" key="11">
    <source>
        <dbReference type="Proteomes" id="UP000468388"/>
    </source>
</evidence>
<dbReference type="InterPro" id="IPR023997">
    <property type="entry name" value="TonB-dep_OMP_SusC/RagA_CS"/>
</dbReference>
<dbReference type="Proteomes" id="UP000468388">
    <property type="component" value="Unassembled WGS sequence"/>
</dbReference>
<dbReference type="InterPro" id="IPR036942">
    <property type="entry name" value="Beta-barrel_TonB_sf"/>
</dbReference>
<keyword evidence="8" id="KW-0732">Signal</keyword>
<organism evidence="10 11">
    <name type="scientific">Chitinophaga oryziterrae</name>
    <dbReference type="NCBI Taxonomy" id="1031224"/>
    <lineage>
        <taxon>Bacteria</taxon>
        <taxon>Pseudomonadati</taxon>
        <taxon>Bacteroidota</taxon>
        <taxon>Chitinophagia</taxon>
        <taxon>Chitinophagales</taxon>
        <taxon>Chitinophagaceae</taxon>
        <taxon>Chitinophaga</taxon>
    </lineage>
</organism>
<keyword evidence="11" id="KW-1185">Reference proteome</keyword>
<keyword evidence="6 7" id="KW-0998">Cell outer membrane</keyword>
<evidence type="ECO:0000313" key="10">
    <source>
        <dbReference type="EMBL" id="MVT42031.1"/>
    </source>
</evidence>
<evidence type="ECO:0000256" key="5">
    <source>
        <dbReference type="ARBA" id="ARBA00023136"/>
    </source>
</evidence>
<proteinExistence type="inferred from homology"/>
<dbReference type="Pfam" id="PF07715">
    <property type="entry name" value="Plug"/>
    <property type="match status" value="1"/>
</dbReference>
<dbReference type="OrthoDB" id="9768177at2"/>
<dbReference type="InterPro" id="IPR012910">
    <property type="entry name" value="Plug_dom"/>
</dbReference>
<dbReference type="NCBIfam" id="TIGR04057">
    <property type="entry name" value="SusC_RagA_signa"/>
    <property type="match status" value="1"/>
</dbReference>
<gene>
    <name evidence="10" type="ORF">GO495_15675</name>
</gene>
<keyword evidence="4 7" id="KW-0812">Transmembrane</keyword>
<name>A0A6N8JBW2_9BACT</name>
<dbReference type="AlphaFoldDB" id="A0A6N8JBW2"/>
<sequence length="1094" mass="121414">MQKIVKFNRAFLYCCLVAMLCLSPLFVKSEPLQGKPLTISIKNTSLAEVLRQISKKSGVYIYFQDADLSAYPSVSIDVKNKAVDVVLHELLDGRGLTWVEVGKNSIAIRRTVVVNNSNSDTTITLKGKVVNEKGEPIIGATVLIKGSTMGTTTLENGDFSLNSVRRNAALTVSSIGFVTQDVSFGSGRTKVIQLKNYVGALDETVIIAYGTTTRRFSTGNVTTVKAEEIEKQPVSNPLLSLQGRVAGMLITQQTGVPGGAIQVQIRGRSSINPAVGNDPLYIIDGVPYSSQSLSKLGLGITGNGNPLNLINPLDILSIDILKDADATAIYGSRGSNGVVLITTKKGQIGASKVEFSGYFGTGNVTRSPNLLNTNQYLEMRHEAFLNDHMTPDPTFDQDINGIWDTTRYTNWPKKVIQGNAQYTDSRISLSGGNANTQYLIDGSYHKETTTFSKDFFDKKNAIHFNINSVSQNQKFKITLSGIYLIDNNNLTAGDVTDRILLPPDAPAIFNSDATLNWANNTWDNPQARFYNKYKTFTTNLVSNSVLSYNFIPNLDVKVNLGYTNTQTNETLTNAIASYRPSYGITTGSSQFTNNYGYTWITEPQITYNLRLGSGKINALIGNTIQKLVSNQQVIQGNGYTNDALLYSLAAAANVSKGDVNYIQYKYNAIYGRLTYNLKDRYLLNLTARRDGSSRFGPGKQFGNFGSIATGWIFSNENFSKKNLPMLSFGKIRASYGTTGNDQISDYQYLGLYEFTNGGIPYQGGQGLFPSYLPASDYSWEKNVKTEGAIELGFIKDRILLTVNYYHNYSSNQLVNYRLPDIAGFQSITANLPATVQNSGWEFTLNTTNIKTQKFSWISSGNLTIANNKLVKFANLKNSSYKDIYEIGKSIQVVKVYHLTGVDSETGVYKFSDKNGKETFNPDYENDRTTFINTAPKFYGGFQNTIQYKGLQLDFLIQFVKQIGHNYLYSTQFPGRFYFNQPKEILHRWKKSGDISSIQKFTQNSGSDAARAYDFAGFSDYAYTDASFIRLKNFSISYSLHEIFKKSMHLQNARVYVQGQNFLTITRYKGVDPENQSISALPPLKVLTAGIHLEL</sequence>
<dbReference type="Gene3D" id="2.170.130.10">
    <property type="entry name" value="TonB-dependent receptor, plug domain"/>
    <property type="match status" value="1"/>
</dbReference>
<evidence type="ECO:0000256" key="8">
    <source>
        <dbReference type="SAM" id="SignalP"/>
    </source>
</evidence>
<dbReference type="Gene3D" id="2.40.170.20">
    <property type="entry name" value="TonB-dependent receptor, beta-barrel domain"/>
    <property type="match status" value="1"/>
</dbReference>
<dbReference type="GO" id="GO:0009279">
    <property type="term" value="C:cell outer membrane"/>
    <property type="evidence" value="ECO:0007669"/>
    <property type="project" value="UniProtKB-SubCell"/>
</dbReference>
<evidence type="ECO:0000256" key="1">
    <source>
        <dbReference type="ARBA" id="ARBA00004571"/>
    </source>
</evidence>
<feature type="chain" id="PRO_5026854926" evidence="8">
    <location>
        <begin position="30"/>
        <end position="1094"/>
    </location>
</feature>
<dbReference type="InterPro" id="IPR037066">
    <property type="entry name" value="Plug_dom_sf"/>
</dbReference>
<dbReference type="InterPro" id="IPR008969">
    <property type="entry name" value="CarboxyPept-like_regulatory"/>
</dbReference>
<dbReference type="Gene3D" id="2.60.40.1120">
    <property type="entry name" value="Carboxypeptidase-like, regulatory domain"/>
    <property type="match status" value="1"/>
</dbReference>
<dbReference type="SUPFAM" id="SSF49464">
    <property type="entry name" value="Carboxypeptidase regulatory domain-like"/>
    <property type="match status" value="1"/>
</dbReference>
<dbReference type="InterPro" id="IPR039426">
    <property type="entry name" value="TonB-dep_rcpt-like"/>
</dbReference>
<evidence type="ECO:0000256" key="6">
    <source>
        <dbReference type="ARBA" id="ARBA00023237"/>
    </source>
</evidence>
<dbReference type="EMBL" id="WRXO01000004">
    <property type="protein sequence ID" value="MVT42031.1"/>
    <property type="molecule type" value="Genomic_DNA"/>
</dbReference>